<dbReference type="InterPro" id="IPR047655">
    <property type="entry name" value="Transpos_IS630-like"/>
</dbReference>
<feature type="domain" description="Tc1-like transposase DDE" evidence="1">
    <location>
        <begin position="147"/>
        <end position="287"/>
    </location>
</feature>
<evidence type="ECO:0000313" key="3">
    <source>
        <dbReference type="Proteomes" id="UP000031532"/>
    </source>
</evidence>
<dbReference type="Gene3D" id="3.30.420.10">
    <property type="entry name" value="Ribonuclease H-like superfamily/Ribonuclease H"/>
    <property type="match status" value="1"/>
</dbReference>
<dbReference type="PANTHER" id="PTHR46564:SF1">
    <property type="entry name" value="TRANSPOSASE"/>
    <property type="match status" value="1"/>
</dbReference>
<dbReference type="AlphaFoldDB" id="A0A9X5I453"/>
<evidence type="ECO:0000313" key="2">
    <source>
        <dbReference type="EMBL" id="NHC34605.1"/>
    </source>
</evidence>
<reference evidence="2 3" key="1">
    <citation type="journal article" date="2015" name="Genome Announc.">
        <title>Draft Genome Sequence of the Terrestrial Cyanobacterium Scytonema millei VB511283, Isolated from Eastern India.</title>
        <authorList>
            <person name="Sen D."/>
            <person name="Chandrababunaidu M.M."/>
            <person name="Singh D."/>
            <person name="Sanghi N."/>
            <person name="Ghorai A."/>
            <person name="Mishra G.P."/>
            <person name="Madduluri M."/>
            <person name="Adhikary S.P."/>
            <person name="Tripathy S."/>
        </authorList>
    </citation>
    <scope>NUCLEOTIDE SEQUENCE [LARGE SCALE GENOMIC DNA]</scope>
    <source>
        <strain evidence="2 3">VB511283</strain>
    </source>
</reference>
<dbReference type="EMBL" id="JTJC03000002">
    <property type="protein sequence ID" value="NHC34605.1"/>
    <property type="molecule type" value="Genomic_DNA"/>
</dbReference>
<dbReference type="NCBIfam" id="NF033545">
    <property type="entry name" value="transpos_IS630"/>
    <property type="match status" value="1"/>
</dbReference>
<dbReference type="InterPro" id="IPR038717">
    <property type="entry name" value="Tc1-like_DDE_dom"/>
</dbReference>
<proteinExistence type="predicted"/>
<dbReference type="PANTHER" id="PTHR46564">
    <property type="entry name" value="TRANSPOSASE"/>
    <property type="match status" value="1"/>
</dbReference>
<dbReference type="InterPro" id="IPR036397">
    <property type="entry name" value="RNaseH_sf"/>
</dbReference>
<keyword evidence="3" id="KW-1185">Reference proteome</keyword>
<dbReference type="RefSeq" id="WP_039719355.1">
    <property type="nucleotide sequence ID" value="NZ_JTJC03000002.1"/>
</dbReference>
<dbReference type="Pfam" id="PF13565">
    <property type="entry name" value="HTH_32"/>
    <property type="match status" value="1"/>
</dbReference>
<dbReference type="InterPro" id="IPR036388">
    <property type="entry name" value="WH-like_DNA-bd_sf"/>
</dbReference>
<gene>
    <name evidence="2" type="ORF">QH73_0008010</name>
</gene>
<dbReference type="OrthoDB" id="427021at2"/>
<dbReference type="SUPFAM" id="SSF46689">
    <property type="entry name" value="Homeodomain-like"/>
    <property type="match status" value="1"/>
</dbReference>
<dbReference type="Proteomes" id="UP000031532">
    <property type="component" value="Unassembled WGS sequence"/>
</dbReference>
<name>A0A9X5I453_9CYAN</name>
<protein>
    <submittedName>
        <fullName evidence="2">IS630 family transposase</fullName>
    </submittedName>
</protein>
<dbReference type="GO" id="GO:0003676">
    <property type="term" value="F:nucleic acid binding"/>
    <property type="evidence" value="ECO:0007669"/>
    <property type="project" value="InterPro"/>
</dbReference>
<sequence length="318" mass="36134">MKAYSNDFRAKIVETHLKEKTSIVKTAQRFNVSYSFVWKLLRRYEQTGEVQPRPHGGGQSPKLTREQVEQVEQLVEAKNDATLEELSHQLYEQIGIRISRATMGRIVQKLQLTRKKKSLHASEAKSERVQKLRVEYWTTIGEVKLADLIFIDESGVNLAMTRRYARAKKGQRAYGECPIQRGQNVTMIGALSLKGFLAPLTFAGWTDTTTFKFYVNQVLVPQLWSGACVVMDNLPAHKVAAIREAIEAAGARLVYLSPSSPDFNPIENCWSKVKEYLRSFAARTYSELDEAMTKAIATITLQDIIGWFTHCCYYIPSN</sequence>
<organism evidence="2 3">
    <name type="scientific">Scytonema millei VB511283</name>
    <dbReference type="NCBI Taxonomy" id="1245923"/>
    <lineage>
        <taxon>Bacteria</taxon>
        <taxon>Bacillati</taxon>
        <taxon>Cyanobacteriota</taxon>
        <taxon>Cyanophyceae</taxon>
        <taxon>Nostocales</taxon>
        <taxon>Scytonemataceae</taxon>
        <taxon>Scytonema</taxon>
    </lineage>
</organism>
<accession>A0A9X5I453</accession>
<evidence type="ECO:0000259" key="1">
    <source>
        <dbReference type="Pfam" id="PF13358"/>
    </source>
</evidence>
<dbReference type="Gene3D" id="1.10.10.10">
    <property type="entry name" value="Winged helix-like DNA-binding domain superfamily/Winged helix DNA-binding domain"/>
    <property type="match status" value="1"/>
</dbReference>
<dbReference type="Pfam" id="PF13358">
    <property type="entry name" value="DDE_3"/>
    <property type="match status" value="1"/>
</dbReference>
<dbReference type="InterPro" id="IPR009057">
    <property type="entry name" value="Homeodomain-like_sf"/>
</dbReference>
<comment type="caution">
    <text evidence="2">The sequence shown here is derived from an EMBL/GenBank/DDBJ whole genome shotgun (WGS) entry which is preliminary data.</text>
</comment>